<name>A0A1Y6LM67_ZYMTR</name>
<evidence type="ECO:0000256" key="1">
    <source>
        <dbReference type="SAM" id="MobiDB-lite"/>
    </source>
</evidence>
<keyword evidence="2" id="KW-0812">Transmembrane</keyword>
<dbReference type="Pfam" id="PF11915">
    <property type="entry name" value="DUF3433"/>
    <property type="match status" value="2"/>
</dbReference>
<feature type="transmembrane region" description="Helical" evidence="2">
    <location>
        <begin position="105"/>
        <end position="123"/>
    </location>
</feature>
<feature type="transmembrane region" description="Helical" evidence="2">
    <location>
        <begin position="665"/>
        <end position="686"/>
    </location>
</feature>
<feature type="transmembrane region" description="Helical" evidence="2">
    <location>
        <begin position="170"/>
        <end position="194"/>
    </location>
</feature>
<reference evidence="3 4" key="1">
    <citation type="submission" date="2016-10" db="EMBL/GenBank/DDBJ databases">
        <authorList>
            <person name="Varghese N."/>
        </authorList>
    </citation>
    <scope>NUCLEOTIDE SEQUENCE [LARGE SCALE GENOMIC DNA]</scope>
</reference>
<keyword evidence="2" id="KW-1133">Transmembrane helix</keyword>
<feature type="region of interest" description="Disordered" evidence="1">
    <location>
        <begin position="1"/>
        <end position="21"/>
    </location>
</feature>
<evidence type="ECO:0000256" key="2">
    <source>
        <dbReference type="SAM" id="Phobius"/>
    </source>
</evidence>
<dbReference type="Proteomes" id="UP000215453">
    <property type="component" value="Chromosome 5"/>
</dbReference>
<feature type="transmembrane region" description="Helical" evidence="2">
    <location>
        <begin position="1179"/>
        <end position="1199"/>
    </location>
</feature>
<dbReference type="EMBL" id="LT882680">
    <property type="protein sequence ID" value="SMY24749.1"/>
    <property type="molecule type" value="Genomic_DNA"/>
</dbReference>
<gene>
    <name evidence="3" type="ORF">ZT1A5_G6190</name>
</gene>
<dbReference type="InterPro" id="IPR021840">
    <property type="entry name" value="DUF3433"/>
</dbReference>
<evidence type="ECO:0000313" key="4">
    <source>
        <dbReference type="Proteomes" id="UP000215453"/>
    </source>
</evidence>
<protein>
    <submittedName>
        <fullName evidence="3">Uncharacterized protein</fullName>
    </submittedName>
</protein>
<dbReference type="PANTHER" id="PTHR37544">
    <property type="entry name" value="SPRAY-RELATED"/>
    <property type="match status" value="1"/>
</dbReference>
<feature type="transmembrane region" description="Helical" evidence="2">
    <location>
        <begin position="714"/>
        <end position="739"/>
    </location>
</feature>
<dbReference type="PANTHER" id="PTHR37544:SF1">
    <property type="entry name" value="PHOSPHORIBOSYLAMINOIMIDAZOLE-SUCCINOCARBOXAMIDE SYNTHASE"/>
    <property type="match status" value="1"/>
</dbReference>
<keyword evidence="2" id="KW-0472">Membrane</keyword>
<accession>A0A1Y6LM67</accession>
<proteinExistence type="predicted"/>
<organism evidence="3 4">
    <name type="scientific">Zymoseptoria tritici ST99CH_1A5</name>
    <dbReference type="NCBI Taxonomy" id="1276529"/>
    <lineage>
        <taxon>Eukaryota</taxon>
        <taxon>Fungi</taxon>
        <taxon>Dikarya</taxon>
        <taxon>Ascomycota</taxon>
        <taxon>Pezizomycotina</taxon>
        <taxon>Dothideomycetes</taxon>
        <taxon>Dothideomycetidae</taxon>
        <taxon>Mycosphaerellales</taxon>
        <taxon>Mycosphaerellaceae</taxon>
        <taxon>Zymoseptoria</taxon>
    </lineage>
</organism>
<feature type="transmembrane region" description="Helical" evidence="2">
    <location>
        <begin position="551"/>
        <end position="576"/>
    </location>
</feature>
<feature type="transmembrane region" description="Helical" evidence="2">
    <location>
        <begin position="65"/>
        <end position="85"/>
    </location>
</feature>
<sequence>MEPDRHDYTGLLSGASRGSPEAAGRIDIIKKHPSSHENVEVRQRSVDSSTHGTHRYWISTWLRKWTLIALVALFTAMCVSLLVLWRLNKSQNGFRTTLSTNHYAWTYGPTAILVVVLSLWRQVDYYCKVMQPWQVLHRGRGNAAQTVLLDYVAPLNITSFINAIRYRHSTVAASIAGFAVLKLLVVFSTGLLVLTPTPVSRMYPVTLTTRFDESPFWDTMTPTEYRLFSGDRRVPAYDNISSLPVHSYLGTLDGEHKFPSGTQDGKAFQAFQLIHPEDIADDFSTHVDVFNPNITCEIADVTWNNTQGFGMSSVQLKSATCLVGSADQTPVDAHGDSCRPSECQDHQIQYYFNRVNCSETVEPPSETYILLDKDTPYDLRYAIIVTNMTYEIPSGANDSSSVYPTPRETTAILCSVNYSIDKGTAEIQGDSLSLAAGELIPGQRLDNLTGLMLGEIIYGSLYETRSLLLDGMTGQDAKLYPKIETPLFYLLMRAMQGKQTLDGFLSAQVLQDTAVRVLGGIAAQFMRSFFMVPDDTEATANGSYTDERLHIALASLWAMTVCTLVLIVLTICIIWTRPGRIVPQPPDLISTNATILAASTGLNQILQYSGSFRTSQVTALLRTYTFRAHTEERFYVEATRVDKPEGDTTDRKKKKGAWLPLSARWYMVLLTFTAPLVAIVVLEILYQNSRHHQGLVDVTGAEDRASYLSRYLSALFMLLIATSFNALDFTIASFAPYSMLRSGGVTARRSLRFQILGEIPLVALWKSVRHVHLSSAFSNIAGLLGSVLTIIASGLWIIDRAVVTEHPIQASLAHSWNVSWHNSAHSGDGGSGAQLDLVQHGSSVMPTTIWQDFVLPTIDDIRLAPGSSLDRLRDTKAQNFTLTAGALRPVLSCEVVEDEHIEFSYGQTNSEASLLTIWAKPPLDPPCQRGGYNGTNKYYNLSSAAQPTGPDQLTWMGEFSDLHLGPWSPCDDCASEYHDYGEDYMNLWHMPDNPAGCPSIAMFFAKGQEDDTTHDEITVLLCSQRVEQVDLRITYMGGNTTQAVINPSIPPVMVNGSSRYLTNGTLGVDTFPYRPQTYLTTNSGNLSMFNANGAQQVLDEFTNHLVYGLNGTNFEDLAGKANRPTLIAAVQTLYIKYMSLVMDAKFRQPIEQGGKADMAVKGSVIMTTSRLKIDYTSKLVLQITLALITFFGALAFLLADLRGTLPRKPTSIASTMGFLAGSDICDEQKVRLPKNVELMSRKELDSVLDGWLFSLGWWGVSPSRPGSEGSEDLPSLQVGAGKERRFGIDIGEPEQLGFRETKWSFLRRRRFRSDRT</sequence>
<feature type="transmembrane region" description="Helical" evidence="2">
    <location>
        <begin position="780"/>
        <end position="798"/>
    </location>
</feature>
<evidence type="ECO:0000313" key="3">
    <source>
        <dbReference type="EMBL" id="SMY24749.1"/>
    </source>
</evidence>